<protein>
    <recommendedName>
        <fullName evidence="1">Heterokaryon incompatibility domain-containing protein</fullName>
    </recommendedName>
</protein>
<name>J3NLU7_GAET3</name>
<dbReference type="GeneID" id="20342705"/>
<dbReference type="Proteomes" id="UP000006039">
    <property type="component" value="Unassembled WGS sequence"/>
</dbReference>
<reference evidence="2" key="2">
    <citation type="submission" date="2010-07" db="EMBL/GenBank/DDBJ databases">
        <authorList>
            <consortium name="The Broad Institute Genome Sequencing Platform"/>
            <consortium name="Broad Institute Genome Sequencing Center for Infectious Disease"/>
            <person name="Ma L.-J."/>
            <person name="Dead R."/>
            <person name="Young S."/>
            <person name="Zeng Q."/>
            <person name="Koehrsen M."/>
            <person name="Alvarado L."/>
            <person name="Berlin A."/>
            <person name="Chapman S.B."/>
            <person name="Chen Z."/>
            <person name="Freedman E."/>
            <person name="Gellesch M."/>
            <person name="Goldberg J."/>
            <person name="Griggs A."/>
            <person name="Gujja S."/>
            <person name="Heilman E.R."/>
            <person name="Heiman D."/>
            <person name="Hepburn T."/>
            <person name="Howarth C."/>
            <person name="Jen D."/>
            <person name="Larson L."/>
            <person name="Mehta T."/>
            <person name="Neiman D."/>
            <person name="Pearson M."/>
            <person name="Roberts A."/>
            <person name="Saif S."/>
            <person name="Shea T."/>
            <person name="Shenoy N."/>
            <person name="Sisk P."/>
            <person name="Stolte C."/>
            <person name="Sykes S."/>
            <person name="Walk T."/>
            <person name="White J."/>
            <person name="Yandava C."/>
            <person name="Haas B."/>
            <person name="Nusbaum C."/>
            <person name="Birren B."/>
        </authorList>
    </citation>
    <scope>NUCLEOTIDE SEQUENCE</scope>
    <source>
        <strain evidence="2">R3-111a-1</strain>
    </source>
</reference>
<reference evidence="2" key="3">
    <citation type="submission" date="2010-09" db="EMBL/GenBank/DDBJ databases">
        <title>Annotation of Gaeumannomyces graminis var. tritici R3-111a-1.</title>
        <authorList>
            <consortium name="The Broad Institute Genome Sequencing Platform"/>
            <person name="Ma L.-J."/>
            <person name="Dead R."/>
            <person name="Young S.K."/>
            <person name="Zeng Q."/>
            <person name="Gargeya S."/>
            <person name="Fitzgerald M."/>
            <person name="Haas B."/>
            <person name="Abouelleil A."/>
            <person name="Alvarado L."/>
            <person name="Arachchi H.M."/>
            <person name="Berlin A."/>
            <person name="Brown A."/>
            <person name="Chapman S.B."/>
            <person name="Chen Z."/>
            <person name="Dunbar C."/>
            <person name="Freedman E."/>
            <person name="Gearin G."/>
            <person name="Gellesch M."/>
            <person name="Goldberg J."/>
            <person name="Griggs A."/>
            <person name="Gujja S."/>
            <person name="Heiman D."/>
            <person name="Howarth C."/>
            <person name="Larson L."/>
            <person name="Lui A."/>
            <person name="MacDonald P.J.P."/>
            <person name="Mehta T."/>
            <person name="Montmayeur A."/>
            <person name="Murphy C."/>
            <person name="Neiman D."/>
            <person name="Pearson M."/>
            <person name="Priest M."/>
            <person name="Roberts A."/>
            <person name="Saif S."/>
            <person name="Shea T."/>
            <person name="Shenoy N."/>
            <person name="Sisk P."/>
            <person name="Stolte C."/>
            <person name="Sykes S."/>
            <person name="Yandava C."/>
            <person name="Wortman J."/>
            <person name="Nusbaum C."/>
            <person name="Birren B."/>
        </authorList>
    </citation>
    <scope>NUCLEOTIDE SEQUENCE</scope>
    <source>
        <strain evidence="2">R3-111a-1</strain>
    </source>
</reference>
<sequence length="462" mass="50621">MRLYLVVETRTNGGNCLELDGRYWTLQPFELAETPTADPVAFLCISYTWGPGREPSPFHAGFEVSDRTVPALRTAARARPHLTKIWIDAFCVPPGPPRERYACLESMGFIYSRASEVLVVLSPAARPALDNILETDRPADGDLAALEDDDWVTRAWTYQEAVNARALFFTSNGDDSTNTTTGAAPVIGGEIFLNRVGYALTHMPLTPLERRGARPRLDAFEDVLEYLVAEYEGRSALQVMAIMDRRRQLRPEDHFYAMVGAVSRLPASSAGAGAGADACEAFMRVCERKGDYSFVFSAAPRCAEPRRRWRPRVGDLPAVLQLPCCGRGQPGVVREGRLVLSQVVALELGPLGEKARGFVSSWLKSQRVWNIDHAADLPGGVLTALRLYGFQGEGVVLESREGFFFATHTIQTPRLLLVSASLPWIFGAPGLVLASDGTSTLYTAGVFVGLVNEHAGRDFVLD</sequence>
<feature type="domain" description="Heterokaryon incompatibility" evidence="1">
    <location>
        <begin position="42"/>
        <end position="126"/>
    </location>
</feature>
<dbReference type="AlphaFoldDB" id="J3NLU7"/>
<organism evidence="2">
    <name type="scientific">Gaeumannomyces tritici (strain R3-111a-1)</name>
    <name type="common">Wheat and barley take-all root rot fungus</name>
    <name type="synonym">Gaeumannomyces graminis var. tritici</name>
    <dbReference type="NCBI Taxonomy" id="644352"/>
    <lineage>
        <taxon>Eukaryota</taxon>
        <taxon>Fungi</taxon>
        <taxon>Dikarya</taxon>
        <taxon>Ascomycota</taxon>
        <taxon>Pezizomycotina</taxon>
        <taxon>Sordariomycetes</taxon>
        <taxon>Sordariomycetidae</taxon>
        <taxon>Magnaporthales</taxon>
        <taxon>Magnaporthaceae</taxon>
        <taxon>Gaeumannomyces</taxon>
    </lineage>
</organism>
<dbReference type="eggNOG" id="ENOG502SRJ2">
    <property type="taxonomic scope" value="Eukaryota"/>
</dbReference>
<dbReference type="EnsemblFungi" id="EJT82273">
    <property type="protein sequence ID" value="EJT82273"/>
    <property type="gene ID" value="GGTG_02247"/>
</dbReference>
<dbReference type="Pfam" id="PF06985">
    <property type="entry name" value="HET"/>
    <property type="match status" value="1"/>
</dbReference>
<keyword evidence="4" id="KW-1185">Reference proteome</keyword>
<dbReference type="EMBL" id="GL385395">
    <property type="protein sequence ID" value="EJT82273.1"/>
    <property type="molecule type" value="Genomic_DNA"/>
</dbReference>
<evidence type="ECO:0000313" key="3">
    <source>
        <dbReference type="EnsemblFungi" id="EJT82273"/>
    </source>
</evidence>
<accession>J3NLU7</accession>
<reference evidence="3" key="4">
    <citation type="journal article" date="2015" name="G3 (Bethesda)">
        <title>Genome sequences of three phytopathogenic species of the Magnaporthaceae family of fungi.</title>
        <authorList>
            <person name="Okagaki L.H."/>
            <person name="Nunes C.C."/>
            <person name="Sailsbery J."/>
            <person name="Clay B."/>
            <person name="Brown D."/>
            <person name="John T."/>
            <person name="Oh Y."/>
            <person name="Young N."/>
            <person name="Fitzgerald M."/>
            <person name="Haas B.J."/>
            <person name="Zeng Q."/>
            <person name="Young S."/>
            <person name="Adiconis X."/>
            <person name="Fan L."/>
            <person name="Levin J.Z."/>
            <person name="Mitchell T.K."/>
            <person name="Okubara P.A."/>
            <person name="Farman M.L."/>
            <person name="Kohn L.M."/>
            <person name="Birren B."/>
            <person name="Ma L.-J."/>
            <person name="Dean R.A."/>
        </authorList>
    </citation>
    <scope>NUCLEOTIDE SEQUENCE</scope>
    <source>
        <strain evidence="3">R3-111a-1</strain>
    </source>
</reference>
<dbReference type="OrthoDB" id="6329284at2759"/>
<dbReference type="STRING" id="644352.J3NLU7"/>
<gene>
    <name evidence="3" type="primary">20342705</name>
    <name evidence="2" type="ORF">GGTG_02247</name>
</gene>
<dbReference type="HOGENOM" id="CLU_015196_0_0_1"/>
<evidence type="ECO:0000313" key="4">
    <source>
        <dbReference type="Proteomes" id="UP000006039"/>
    </source>
</evidence>
<reference evidence="3" key="5">
    <citation type="submission" date="2018-04" db="UniProtKB">
        <authorList>
            <consortium name="EnsemblFungi"/>
        </authorList>
    </citation>
    <scope>IDENTIFICATION</scope>
    <source>
        <strain evidence="3">R3-111a-1</strain>
    </source>
</reference>
<evidence type="ECO:0000259" key="1">
    <source>
        <dbReference type="Pfam" id="PF06985"/>
    </source>
</evidence>
<dbReference type="PANTHER" id="PTHR24148:SF64">
    <property type="entry name" value="HETEROKARYON INCOMPATIBILITY DOMAIN-CONTAINING PROTEIN"/>
    <property type="match status" value="1"/>
</dbReference>
<reference evidence="4" key="1">
    <citation type="submission" date="2010-07" db="EMBL/GenBank/DDBJ databases">
        <title>The genome sequence of Gaeumannomyces graminis var. tritici strain R3-111a-1.</title>
        <authorList>
            <consortium name="The Broad Institute Genome Sequencing Platform"/>
            <person name="Ma L.-J."/>
            <person name="Dead R."/>
            <person name="Young S."/>
            <person name="Zeng Q."/>
            <person name="Koehrsen M."/>
            <person name="Alvarado L."/>
            <person name="Berlin A."/>
            <person name="Chapman S.B."/>
            <person name="Chen Z."/>
            <person name="Freedman E."/>
            <person name="Gellesch M."/>
            <person name="Goldberg J."/>
            <person name="Griggs A."/>
            <person name="Gujja S."/>
            <person name="Heilman E.R."/>
            <person name="Heiman D."/>
            <person name="Hepburn T."/>
            <person name="Howarth C."/>
            <person name="Jen D."/>
            <person name="Larson L."/>
            <person name="Mehta T."/>
            <person name="Neiman D."/>
            <person name="Pearson M."/>
            <person name="Roberts A."/>
            <person name="Saif S."/>
            <person name="Shea T."/>
            <person name="Shenoy N."/>
            <person name="Sisk P."/>
            <person name="Stolte C."/>
            <person name="Sykes S."/>
            <person name="Walk T."/>
            <person name="White J."/>
            <person name="Yandava C."/>
            <person name="Haas B."/>
            <person name="Nusbaum C."/>
            <person name="Birren B."/>
        </authorList>
    </citation>
    <scope>NUCLEOTIDE SEQUENCE [LARGE SCALE GENOMIC DNA]</scope>
    <source>
        <strain evidence="4">R3-111a-1</strain>
    </source>
</reference>
<dbReference type="InterPro" id="IPR052895">
    <property type="entry name" value="HetReg/Transcr_Mod"/>
</dbReference>
<dbReference type="InterPro" id="IPR010730">
    <property type="entry name" value="HET"/>
</dbReference>
<proteinExistence type="predicted"/>
<dbReference type="VEuPathDB" id="FungiDB:GGTG_02247"/>
<dbReference type="PANTHER" id="PTHR24148">
    <property type="entry name" value="ANKYRIN REPEAT DOMAIN-CONTAINING PROTEIN 39 HOMOLOG-RELATED"/>
    <property type="match status" value="1"/>
</dbReference>
<evidence type="ECO:0000313" key="2">
    <source>
        <dbReference type="EMBL" id="EJT82273.1"/>
    </source>
</evidence>
<dbReference type="RefSeq" id="XP_009218282.1">
    <property type="nucleotide sequence ID" value="XM_009220018.1"/>
</dbReference>